<reference evidence="11 12" key="1">
    <citation type="submission" date="2016-10" db="EMBL/GenBank/DDBJ databases">
        <authorList>
            <person name="de Groot N.N."/>
        </authorList>
    </citation>
    <scope>NUCLEOTIDE SEQUENCE [LARGE SCALE GENOMIC DNA]</scope>
    <source>
        <strain evidence="11 12">ATCC 700224</strain>
    </source>
</reference>
<dbReference type="InterPro" id="IPR014729">
    <property type="entry name" value="Rossmann-like_a/b/a_fold"/>
</dbReference>
<protein>
    <recommendedName>
        <fullName evidence="3">asparagine synthase (glutamine-hydrolyzing)</fullName>
        <ecNumber evidence="3">6.3.5.4</ecNumber>
    </recommendedName>
</protein>
<keyword evidence="4 9" id="KW-0547">Nucleotide-binding</keyword>
<dbReference type="Proteomes" id="UP000199412">
    <property type="component" value="Unassembled WGS sequence"/>
</dbReference>
<dbReference type="InterPro" id="IPR033738">
    <property type="entry name" value="AsnB_N"/>
</dbReference>
<feature type="active site" description="For GATase activity" evidence="8">
    <location>
        <position position="2"/>
    </location>
</feature>
<dbReference type="InterPro" id="IPR017932">
    <property type="entry name" value="GATase_2_dom"/>
</dbReference>
<evidence type="ECO:0000256" key="6">
    <source>
        <dbReference type="ARBA" id="ARBA00022962"/>
    </source>
</evidence>
<comment type="similarity">
    <text evidence="2">Belongs to the asparagine synthetase family.</text>
</comment>
<dbReference type="Pfam" id="PF00733">
    <property type="entry name" value="Asn_synthase"/>
    <property type="match status" value="1"/>
</dbReference>
<dbReference type="Gene3D" id="3.40.50.620">
    <property type="entry name" value="HUPs"/>
    <property type="match status" value="1"/>
</dbReference>
<keyword evidence="12" id="KW-1185">Reference proteome</keyword>
<evidence type="ECO:0000313" key="11">
    <source>
        <dbReference type="EMBL" id="SDE89653.1"/>
    </source>
</evidence>
<dbReference type="InterPro" id="IPR001962">
    <property type="entry name" value="Asn_synthase"/>
</dbReference>
<comment type="pathway">
    <text evidence="1">Amino-acid biosynthesis; L-asparagine biosynthesis; L-asparagine from L-aspartate (L-Gln route): step 1/1.</text>
</comment>
<dbReference type="PROSITE" id="PS51278">
    <property type="entry name" value="GATASE_TYPE_2"/>
    <property type="match status" value="1"/>
</dbReference>
<dbReference type="InterPro" id="IPR051786">
    <property type="entry name" value="ASN_synthetase/amidase"/>
</dbReference>
<evidence type="ECO:0000256" key="9">
    <source>
        <dbReference type="PIRSR" id="PIRSR001589-2"/>
    </source>
</evidence>
<evidence type="ECO:0000256" key="1">
    <source>
        <dbReference type="ARBA" id="ARBA00005187"/>
    </source>
</evidence>
<evidence type="ECO:0000256" key="5">
    <source>
        <dbReference type="ARBA" id="ARBA00022840"/>
    </source>
</evidence>
<dbReference type="GO" id="GO:0006529">
    <property type="term" value="P:asparagine biosynthetic process"/>
    <property type="evidence" value="ECO:0007669"/>
    <property type="project" value="UniProtKB-KW"/>
</dbReference>
<dbReference type="PIRSF" id="PIRSF001589">
    <property type="entry name" value="Asn_synthetase_glu-h"/>
    <property type="match status" value="1"/>
</dbReference>
<dbReference type="InterPro" id="IPR029055">
    <property type="entry name" value="Ntn_hydrolases_N"/>
</dbReference>
<evidence type="ECO:0000256" key="3">
    <source>
        <dbReference type="ARBA" id="ARBA00012737"/>
    </source>
</evidence>
<keyword evidence="5 9" id="KW-0067">ATP-binding</keyword>
<evidence type="ECO:0000256" key="7">
    <source>
        <dbReference type="ARBA" id="ARBA00048741"/>
    </source>
</evidence>
<keyword evidence="8" id="KW-0061">Asparagine biosynthesis</keyword>
<dbReference type="STRING" id="69960.SAMN05421720_11528"/>
<dbReference type="RefSeq" id="WP_092787736.1">
    <property type="nucleotide sequence ID" value="NZ_FNAP01000015.1"/>
</dbReference>
<keyword evidence="8" id="KW-0028">Amino-acid biosynthesis</keyword>
<dbReference type="EMBL" id="FNAP01000015">
    <property type="protein sequence ID" value="SDE89653.1"/>
    <property type="molecule type" value="Genomic_DNA"/>
</dbReference>
<keyword evidence="6 8" id="KW-0315">Glutamine amidotransferase</keyword>
<dbReference type="AlphaFoldDB" id="A0A1G7GNL6"/>
<gene>
    <name evidence="11" type="ORF">SAMN05421720_11528</name>
</gene>
<name>A0A1G7GNL6_9PROT</name>
<dbReference type="Pfam" id="PF13537">
    <property type="entry name" value="GATase_7"/>
    <property type="match status" value="1"/>
</dbReference>
<dbReference type="OrthoDB" id="9763290at2"/>
<dbReference type="PANTHER" id="PTHR43284">
    <property type="entry name" value="ASPARAGINE SYNTHETASE (GLUTAMINE-HYDROLYZING)"/>
    <property type="match status" value="1"/>
</dbReference>
<feature type="binding site" evidence="9">
    <location>
        <position position="100"/>
    </location>
    <ligand>
        <name>L-glutamine</name>
        <dbReference type="ChEBI" id="CHEBI:58359"/>
    </ligand>
</feature>
<evidence type="ECO:0000256" key="2">
    <source>
        <dbReference type="ARBA" id="ARBA00005752"/>
    </source>
</evidence>
<dbReference type="NCBIfam" id="TIGR01536">
    <property type="entry name" value="asn_synth_AEB"/>
    <property type="match status" value="1"/>
</dbReference>
<evidence type="ECO:0000256" key="8">
    <source>
        <dbReference type="PIRSR" id="PIRSR001589-1"/>
    </source>
</evidence>
<evidence type="ECO:0000256" key="4">
    <source>
        <dbReference type="ARBA" id="ARBA00022741"/>
    </source>
</evidence>
<evidence type="ECO:0000259" key="10">
    <source>
        <dbReference type="PROSITE" id="PS51278"/>
    </source>
</evidence>
<feature type="domain" description="Glutamine amidotransferase type-2" evidence="10">
    <location>
        <begin position="2"/>
        <end position="213"/>
    </location>
</feature>
<dbReference type="GO" id="GO:0005524">
    <property type="term" value="F:ATP binding"/>
    <property type="evidence" value="ECO:0007669"/>
    <property type="project" value="UniProtKB-KW"/>
</dbReference>
<dbReference type="PANTHER" id="PTHR43284:SF1">
    <property type="entry name" value="ASPARAGINE SYNTHETASE"/>
    <property type="match status" value="1"/>
</dbReference>
<evidence type="ECO:0000313" key="12">
    <source>
        <dbReference type="Proteomes" id="UP000199412"/>
    </source>
</evidence>
<dbReference type="InterPro" id="IPR006426">
    <property type="entry name" value="Asn_synth_AEB"/>
</dbReference>
<dbReference type="SUPFAM" id="SSF52402">
    <property type="entry name" value="Adenine nucleotide alpha hydrolases-like"/>
    <property type="match status" value="1"/>
</dbReference>
<feature type="binding site" evidence="9">
    <location>
        <begin position="370"/>
        <end position="371"/>
    </location>
    <ligand>
        <name>ATP</name>
        <dbReference type="ChEBI" id="CHEBI:30616"/>
    </ligand>
</feature>
<comment type="catalytic activity">
    <reaction evidence="7">
        <text>L-aspartate + L-glutamine + ATP + H2O = L-asparagine + L-glutamate + AMP + diphosphate + H(+)</text>
        <dbReference type="Rhea" id="RHEA:12228"/>
        <dbReference type="ChEBI" id="CHEBI:15377"/>
        <dbReference type="ChEBI" id="CHEBI:15378"/>
        <dbReference type="ChEBI" id="CHEBI:29985"/>
        <dbReference type="ChEBI" id="CHEBI:29991"/>
        <dbReference type="ChEBI" id="CHEBI:30616"/>
        <dbReference type="ChEBI" id="CHEBI:33019"/>
        <dbReference type="ChEBI" id="CHEBI:58048"/>
        <dbReference type="ChEBI" id="CHEBI:58359"/>
        <dbReference type="ChEBI" id="CHEBI:456215"/>
        <dbReference type="EC" id="6.3.5.4"/>
    </reaction>
</comment>
<dbReference type="Gene3D" id="3.60.20.10">
    <property type="entry name" value="Glutamine Phosphoribosylpyrophosphate, subunit 1, domain 1"/>
    <property type="match status" value="1"/>
</dbReference>
<organism evidence="11 12">
    <name type="scientific">Rhodospira trueperi</name>
    <dbReference type="NCBI Taxonomy" id="69960"/>
    <lineage>
        <taxon>Bacteria</taxon>
        <taxon>Pseudomonadati</taxon>
        <taxon>Pseudomonadota</taxon>
        <taxon>Alphaproteobacteria</taxon>
        <taxon>Rhodospirillales</taxon>
        <taxon>Rhodospirillaceae</taxon>
        <taxon>Rhodospira</taxon>
    </lineage>
</organism>
<dbReference type="GO" id="GO:0004066">
    <property type="term" value="F:asparagine synthase (glutamine-hydrolyzing) activity"/>
    <property type="evidence" value="ECO:0007669"/>
    <property type="project" value="UniProtKB-EC"/>
</dbReference>
<dbReference type="CDD" id="cd00712">
    <property type="entry name" value="AsnB"/>
    <property type="match status" value="1"/>
</dbReference>
<proteinExistence type="inferred from homology"/>
<sequence length="632" mass="71672">MCGLAGILNFDGAPASETALKAMTDIIAHRGPDDSGSFIDGALGLGHRRLAIIDLSPSGHQPMVSACGRFVLAYNGELYNASPLRAALERKGHRFCGHSDTEVVLNALVEWGPDALKRFNAMFALALWDRREKTLILARDRYGIKPLYFTVTNGSLLFGSEIKSMLMHPGFSIALNYPSLLEYFTFQNIFTDNTLFKGVKLLPAGTWAQFKADGSVIDERHTFWDFQFFETDTLRTEEDYLEELDELFHQAVNRQLVSDVEVGSYLSGGMDSGSITALATRSNPNLKTFTCGFDMTSASGIELSFDERQNAERMSYLFGTEQYEVILKGGDMARIMPSLIWHLEDPRIGQSYPNAFAARLASKFVKVVLSGAGGDEIFAGYPWRYYRASTATDFDDYIDKYYVFWQRLIPNRLVKSLFAPVANEVEGVWTRNIFRDVFLSHANDLNTPEDFINHSLYFEAKTFLHGLLLMEDKLSMAHSLETRVPFLDNDLVDFGMRVPTRFKLANLQDVLKMNENEVGDKGSMYFQRTRDGKLILRKMMSRHIPNEITDRAKQGFSGPDGSWFKGDSIDYVRDTLCRPDAEIYNVMDYSVVKDLIEEHLSGKTNRRLLIWSLLSFETWCRMFLKGGYEAYA</sequence>
<dbReference type="EC" id="6.3.5.4" evidence="3"/>
<dbReference type="SUPFAM" id="SSF56235">
    <property type="entry name" value="N-terminal nucleophile aminohydrolases (Ntn hydrolases)"/>
    <property type="match status" value="1"/>
</dbReference>
<dbReference type="CDD" id="cd01991">
    <property type="entry name" value="Asn_synthase_B_C"/>
    <property type="match status" value="1"/>
</dbReference>
<accession>A0A1G7GNL6</accession>
<dbReference type="GO" id="GO:0005829">
    <property type="term" value="C:cytosol"/>
    <property type="evidence" value="ECO:0007669"/>
    <property type="project" value="TreeGrafter"/>
</dbReference>